<dbReference type="EMBL" id="CP001230">
    <property type="protein sequence ID" value="ACO04901.1"/>
    <property type="molecule type" value="Genomic_DNA"/>
</dbReference>
<accession>C0QR71</accession>
<name>C0QR71_PERMH</name>
<organism evidence="1 2">
    <name type="scientific">Persephonella marina (strain DSM 14350 / EX-H1)</name>
    <dbReference type="NCBI Taxonomy" id="123214"/>
    <lineage>
        <taxon>Bacteria</taxon>
        <taxon>Pseudomonadati</taxon>
        <taxon>Aquificota</taxon>
        <taxon>Aquificia</taxon>
        <taxon>Aquificales</taxon>
        <taxon>Hydrogenothermaceae</taxon>
        <taxon>Persephonella</taxon>
    </lineage>
</organism>
<protein>
    <submittedName>
        <fullName evidence="1">Uncharacterized protein</fullName>
    </submittedName>
</protein>
<dbReference type="Proteomes" id="UP000001366">
    <property type="component" value="Chromosome"/>
</dbReference>
<reference evidence="1 2" key="1">
    <citation type="journal article" date="2009" name="J. Bacteriol.">
        <title>Complete and draft genome sequences of six members of the Aquificales.</title>
        <authorList>
            <person name="Reysenbach A.L."/>
            <person name="Hamamura N."/>
            <person name="Podar M."/>
            <person name="Griffiths E."/>
            <person name="Ferreira S."/>
            <person name="Hochstein R."/>
            <person name="Heidelberg J."/>
            <person name="Johnson J."/>
            <person name="Mead D."/>
            <person name="Pohorille A."/>
            <person name="Sarmiento M."/>
            <person name="Schweighofer K."/>
            <person name="Seshadri R."/>
            <person name="Voytek M.A."/>
        </authorList>
    </citation>
    <scope>NUCLEOTIDE SEQUENCE [LARGE SCALE GENOMIC DNA]</scope>
    <source>
        <strain evidence="2">DSM 14350 / EX-H1</strain>
    </source>
</reference>
<dbReference type="OrthoDB" id="14045at2"/>
<proteinExistence type="predicted"/>
<dbReference type="AlphaFoldDB" id="C0QR71"/>
<dbReference type="RefSeq" id="WP_015899005.1">
    <property type="nucleotide sequence ID" value="NC_012440.1"/>
</dbReference>
<dbReference type="STRING" id="123214.PERMA_1398"/>
<dbReference type="KEGG" id="pmx:PERMA_1398"/>
<evidence type="ECO:0000313" key="2">
    <source>
        <dbReference type="Proteomes" id="UP000001366"/>
    </source>
</evidence>
<keyword evidence="2" id="KW-1185">Reference proteome</keyword>
<evidence type="ECO:0000313" key="1">
    <source>
        <dbReference type="EMBL" id="ACO04901.1"/>
    </source>
</evidence>
<dbReference type="HOGENOM" id="CLU_1625520_0_0_0"/>
<dbReference type="PaxDb" id="123214-PERMA_1398"/>
<sequence>MGKNNLYVEYLLGDLESYIISQKAEINSIINEKKELTLKDSAFIFDRFSKSLKKTTDLIKHINEVEDAHLLKHISIITSETLAWILFTLPMIETNIPIFMEDLFVKNRHIVDAIGELLIQFEETIDQPSKIKEIEKELLTQINDISMTISSLSEMIQKGSLPN</sequence>
<gene>
    <name evidence="1" type="ordered locus">PERMA_1398</name>
</gene>